<sequence length="426" mass="45703">MATAFSDPIWRRPQAASTFQSLPNGERVDLAIVGGGIMGLSTALHAARLGLSVQVLDAGEIGQGASGLNGGQVIPGLKYDPEWLLEHFGPERGEALVNFAASTADAVFELIRDENLAVPFVRNGWIQAAHTEAALKAATNRDRQWHARGADVRLLNAAETAARTGAQGYLGGWLDRRAGVIDPLAYTSELARVGTATGVRIAERQRVVRLANAAGVWRILIENGLELQAKAVVLATNAYTDGLIPGLAQTIVPLHSFQIATAPLPPNLAATILRGGQAVSDSRRILVYYRKSADGRLVLGGRGRMALPTSAGDWAHLERALVRLYPSLSGVPIEKRWFGRVAMTPDHLPHIHEPEKGLLAVVGCQGRGVGLMTALGERIASYLQSGDARQLPFPVSPIRPIPFHAFRQVGVAATIAWYRLLDALER</sequence>
<evidence type="ECO:0000313" key="3">
    <source>
        <dbReference type="EMBL" id="UTU51146.1"/>
    </source>
</evidence>
<dbReference type="PANTHER" id="PTHR13847:SF281">
    <property type="entry name" value="FAD DEPENDENT OXIDOREDUCTASE DOMAIN-CONTAINING PROTEIN"/>
    <property type="match status" value="1"/>
</dbReference>
<name>A0AB38TA34_9HYPH</name>
<dbReference type="EMBL" id="CP088147">
    <property type="protein sequence ID" value="UTU51146.1"/>
    <property type="molecule type" value="Genomic_DNA"/>
</dbReference>
<dbReference type="GO" id="GO:0016491">
    <property type="term" value="F:oxidoreductase activity"/>
    <property type="evidence" value="ECO:0007669"/>
    <property type="project" value="UniProtKB-KW"/>
</dbReference>
<evidence type="ECO:0000256" key="1">
    <source>
        <dbReference type="ARBA" id="ARBA00023002"/>
    </source>
</evidence>
<organism evidence="3 4">
    <name type="scientific">Mesorhizobium ciceri</name>
    <dbReference type="NCBI Taxonomy" id="39645"/>
    <lineage>
        <taxon>Bacteria</taxon>
        <taxon>Pseudomonadati</taxon>
        <taxon>Pseudomonadota</taxon>
        <taxon>Alphaproteobacteria</taxon>
        <taxon>Hyphomicrobiales</taxon>
        <taxon>Phyllobacteriaceae</taxon>
        <taxon>Mesorhizobium</taxon>
    </lineage>
</organism>
<dbReference type="Pfam" id="PF01266">
    <property type="entry name" value="DAO"/>
    <property type="match status" value="1"/>
</dbReference>
<evidence type="ECO:0000259" key="2">
    <source>
        <dbReference type="Pfam" id="PF01266"/>
    </source>
</evidence>
<dbReference type="RefSeq" id="WP_024502618.1">
    <property type="nucleotide sequence ID" value="NZ_CP088147.1"/>
</dbReference>
<dbReference type="AlphaFoldDB" id="A0AB38TA34"/>
<keyword evidence="1" id="KW-0560">Oxidoreductase</keyword>
<protein>
    <submittedName>
        <fullName evidence="3">FAD-binding oxidoreductase</fullName>
    </submittedName>
</protein>
<dbReference type="SUPFAM" id="SSF51905">
    <property type="entry name" value="FAD/NAD(P)-binding domain"/>
    <property type="match status" value="1"/>
</dbReference>
<dbReference type="PANTHER" id="PTHR13847">
    <property type="entry name" value="SARCOSINE DEHYDROGENASE-RELATED"/>
    <property type="match status" value="1"/>
</dbReference>
<feature type="domain" description="FAD dependent oxidoreductase" evidence="2">
    <location>
        <begin position="29"/>
        <end position="380"/>
    </location>
</feature>
<proteinExistence type="predicted"/>
<dbReference type="Proteomes" id="UP001060070">
    <property type="component" value="Chromosome"/>
</dbReference>
<dbReference type="Gene3D" id="3.30.9.10">
    <property type="entry name" value="D-Amino Acid Oxidase, subunit A, domain 2"/>
    <property type="match status" value="1"/>
</dbReference>
<dbReference type="Gene3D" id="3.50.50.60">
    <property type="entry name" value="FAD/NAD(P)-binding domain"/>
    <property type="match status" value="1"/>
</dbReference>
<keyword evidence="4" id="KW-1185">Reference proteome</keyword>
<gene>
    <name evidence="3" type="ORF">LRP29_27355</name>
</gene>
<evidence type="ECO:0000313" key="4">
    <source>
        <dbReference type="Proteomes" id="UP001060070"/>
    </source>
</evidence>
<dbReference type="InterPro" id="IPR006076">
    <property type="entry name" value="FAD-dep_OxRdtase"/>
</dbReference>
<accession>A0AB38TA34</accession>
<dbReference type="GO" id="GO:0005737">
    <property type="term" value="C:cytoplasm"/>
    <property type="evidence" value="ECO:0007669"/>
    <property type="project" value="TreeGrafter"/>
</dbReference>
<reference evidence="3 4" key="1">
    <citation type="journal article" date="2022" name="Microbiol. Resour. Announc.">
        <title>Complete Genome Sequence of Mesorhizobium ciceri Strain R30, a Rhizobium Used as a Commercial Inoculant for Chickpea in Argentina.</title>
        <authorList>
            <person name="Foresto E."/>
            <person name="Revale S."/>
            <person name="Primo E."/>
            <person name="Nievas F."/>
            <person name="Carezzano E."/>
            <person name="Puente M."/>
            <person name="Alzari P."/>
            <person name="Mart M."/>
            <person name="Ben-Assaya M."/>
            <person name="Mornico D."/>
            <person name="Santoro M."/>
            <person name="Mart F."/>
            <person name="Giordano W."/>
            <person name="Bogino P."/>
        </authorList>
    </citation>
    <scope>NUCLEOTIDE SEQUENCE [LARGE SCALE GENOMIC DNA]</scope>
    <source>
        <strain evidence="3 4">R30</strain>
    </source>
</reference>
<dbReference type="InterPro" id="IPR036188">
    <property type="entry name" value="FAD/NAD-bd_sf"/>
</dbReference>